<evidence type="ECO:0000313" key="3">
    <source>
        <dbReference type="EMBL" id="EIJ68161.1"/>
    </source>
</evidence>
<gene>
    <name evidence="3" type="ORF">HMPREF1052_1199</name>
</gene>
<reference evidence="3 4" key="1">
    <citation type="submission" date="2012-03" db="EMBL/GenBank/DDBJ databases">
        <authorList>
            <person name="Harkins D.M."/>
            <person name="Madupu R."/>
            <person name="Durkin A.S."/>
            <person name="Torralba M."/>
            <person name="Methe B."/>
            <person name="Sutton G.G."/>
            <person name="Nelson K.E."/>
        </authorList>
    </citation>
    <scope>NUCLEOTIDE SEQUENCE [LARGE SCALE GENOMIC DNA]</scope>
    <source>
        <strain evidence="3 4">CCUG 2042</strain>
    </source>
</reference>
<dbReference type="Pfam" id="PF21311">
    <property type="entry name" value="Phage_RBD_prop"/>
    <property type="match status" value="1"/>
</dbReference>
<accession>I3D8W8</accession>
<proteinExistence type="predicted"/>
<dbReference type="EMBL" id="AJSX01000040">
    <property type="protein sequence ID" value="EIJ68161.1"/>
    <property type="molecule type" value="Genomic_DNA"/>
</dbReference>
<evidence type="ECO:0000313" key="4">
    <source>
        <dbReference type="Proteomes" id="UP000006457"/>
    </source>
</evidence>
<feature type="domain" description="Putative tail fiber protein gp53-like C-terminal" evidence="2">
    <location>
        <begin position="647"/>
        <end position="715"/>
    </location>
</feature>
<dbReference type="InterPro" id="IPR054075">
    <property type="entry name" value="Gp53-like_C"/>
</dbReference>
<dbReference type="Gene3D" id="2.60.40.3940">
    <property type="match status" value="1"/>
</dbReference>
<organism evidence="3 4">
    <name type="scientific">Pasteurella bettyae CCUG 2042</name>
    <dbReference type="NCBI Taxonomy" id="1095749"/>
    <lineage>
        <taxon>Bacteria</taxon>
        <taxon>Pseudomonadati</taxon>
        <taxon>Pseudomonadota</taxon>
        <taxon>Gammaproteobacteria</taxon>
        <taxon>Pasteurellales</taxon>
        <taxon>Pasteurellaceae</taxon>
        <taxon>Pasteurella</taxon>
    </lineage>
</organism>
<dbReference type="eggNOG" id="COG5301">
    <property type="taxonomic scope" value="Bacteria"/>
</dbReference>
<evidence type="ECO:0000259" key="2">
    <source>
        <dbReference type="Pfam" id="PF21882"/>
    </source>
</evidence>
<dbReference type="RefSeq" id="WP_005761384.1">
    <property type="nucleotide sequence ID" value="NZ_AJSX01000040.1"/>
</dbReference>
<evidence type="ECO:0000259" key="1">
    <source>
        <dbReference type="Pfam" id="PF21311"/>
    </source>
</evidence>
<dbReference type="Proteomes" id="UP000006457">
    <property type="component" value="Unassembled WGS sequence"/>
</dbReference>
<dbReference type="Pfam" id="PF21882">
    <property type="entry name" value="Gp53-like_C"/>
    <property type="match status" value="1"/>
</dbReference>
<keyword evidence="4" id="KW-1185">Reference proteome</keyword>
<protein>
    <submittedName>
        <fullName evidence="3">Uncharacterized protein</fullName>
    </submittedName>
</protein>
<comment type="caution">
    <text evidence="3">The sequence shown here is derived from an EMBL/GenBank/DDBJ whole genome shotgun (WGS) entry which is preliminary data.</text>
</comment>
<name>I3D8W8_9PAST</name>
<dbReference type="InterPro" id="IPR048799">
    <property type="entry name" value="P68_RBP_TagC-like_beta-prop"/>
</dbReference>
<dbReference type="PATRIC" id="fig|1095749.3.peg.1677"/>
<sequence length="723" mass="79994">MGHFDKNAKWHDKIYQIERTDPVVGGEGGISNRAPMELAERTEWLKQQIELQQCDSIAELRTIEPTTDKQTIFVKGYHAGSTKGGGYFIADLADNASVDNAGTVIVTGAGKRWTRIYYEITPFDFGAKSGWLNNSESAFIALEQAMQGQAVDLCGLVFTCDTDKVKNRYYNGYIASNSTGSGAKGKGFIGSYKHLYDLNSQYGTKFSELVPVYVDKNAPSYYSQGVAQDPRTGDIWQIQSGDNNHNALVKHKFSLFGKSETVGHVFNNSIGHQSLGIYYEGDTRYFVTMVGSVKGNERALYVARFTINESNWTMENLKYQRVFNAPVTGNATRCMAIDPNGSVIAITNGADEPTENGTVYKWGCSVFHLADLFHDDFLDIPPTPISKFHIFRDVLAGTNTGKAVQDIACDGEFIYVLNGGSQQKYENTIDVYTINGVHVLRDDKNLTGFDICQAVKNAGGGMYYEPEGLFFLRNNDGLMLCMSVISGAEKGKTIKNTHIVAMASQYQSILRGTTNTPAQYVYADGTAFAFPRGKPLKFGELQSNGEIWKGLALNRTYAEFAFEDNTQPQFRVANSLHKGMLQVSSSGNFGLYDITQNKWLVYSSLDGVAKLQNSPSNNANGDEIPTARWVNQKLKFESHHATNGWQRLPNGLIFQWGRYDATNARTFNFPIAFTGTPYVVQCTDYNDNGSQVNALTTTGLTNTKFDVIVQGAIGAFSMFAIRR</sequence>
<feature type="domain" description="P68 RBP/TagC-like beta-propeller" evidence="1">
    <location>
        <begin position="224"/>
        <end position="488"/>
    </location>
</feature>
<dbReference type="OrthoDB" id="6402811at2"/>
<dbReference type="AlphaFoldDB" id="I3D8W8"/>